<dbReference type="InterPro" id="IPR027417">
    <property type="entry name" value="P-loop_NTPase"/>
</dbReference>
<proteinExistence type="predicted"/>
<feature type="compositionally biased region" description="Low complexity" evidence="1">
    <location>
        <begin position="1284"/>
        <end position="1306"/>
    </location>
</feature>
<feature type="compositionally biased region" description="Basic residues" evidence="1">
    <location>
        <begin position="1197"/>
        <end position="1223"/>
    </location>
</feature>
<dbReference type="PANTHER" id="PTHR10763:SF26">
    <property type="entry name" value="CELL DIVISION CONTROL PROTEIN 6 HOMOLOG"/>
    <property type="match status" value="1"/>
</dbReference>
<feature type="compositionally biased region" description="Polar residues" evidence="1">
    <location>
        <begin position="1307"/>
        <end position="1318"/>
    </location>
</feature>
<feature type="compositionally biased region" description="Basic and acidic residues" evidence="1">
    <location>
        <begin position="1161"/>
        <end position="1170"/>
    </location>
</feature>
<evidence type="ECO:0000313" key="3">
    <source>
        <dbReference type="Proteomes" id="UP001165065"/>
    </source>
</evidence>
<dbReference type="InterPro" id="IPR050311">
    <property type="entry name" value="ORC1/CDC6"/>
</dbReference>
<dbReference type="Proteomes" id="UP001165065">
    <property type="component" value="Unassembled WGS sequence"/>
</dbReference>
<feature type="region of interest" description="Disordered" evidence="1">
    <location>
        <begin position="628"/>
        <end position="682"/>
    </location>
</feature>
<dbReference type="GO" id="GO:0003688">
    <property type="term" value="F:DNA replication origin binding"/>
    <property type="evidence" value="ECO:0007669"/>
    <property type="project" value="TreeGrafter"/>
</dbReference>
<feature type="compositionally biased region" description="Basic and acidic residues" evidence="1">
    <location>
        <begin position="654"/>
        <end position="676"/>
    </location>
</feature>
<dbReference type="OrthoDB" id="1926878at2759"/>
<sequence>MNSAAEIIFRKPLNRSMFSPNERHFSSFSVGAGACTSSDGKKVVGGSLSVSIHYLFPSRLLSPIVHFVMEAFQGDILPHLKWVKQTNRPWWPGVVFDSWKSLRQSLCPKYAEYKRWSIQVHVSSRKFQFDPVGKPGQKAVIFFTGEGKMPHFEVLEDANNKRTVDYVDGFDEHYTDGRSQMNAAARAKLEGAVAFADGLITSIAHDEPSELFSPDTTYSGGSPMTAKSTASRSSFGSSFAANANNVSASTTMSTSSSKKNLSASFEVGNSLKSPTAIKSVLKSGNILKSGNKKKKGFSSSSDSNDRRSSWASPVSNVGAANVSIGSSISSAPSSSGWSKPENFKERKAKLKRLATDHGFKRIFSRLIENGWNSDMKNSVLYYFLPGYSMRVKGIQGKDFFTGDDKEALIEVVAKSKRWHRVVTAKDEGENEVEDVKEVSMTSSDANTTLESLSSLNSSTISDQQQEEEEEEEELVEDVPEESPTTRTKNFKSPARKKSRAPPPTPSSVSSTSSMISEYMLSSREAWRLLQKLDCKYSGGVYRPPNSNSKDKTSLKFGTIERLVLWVYETELLEKPSTKEILGEVDHAQLDEYVTAEAKEMEKPEAQSRALYAFALAPGGKRERVKRRIGTGTSPQSQAAAEAAKTHEQQVIMKQSKEYQEKMKKQKEAKLAQEAKKKQQMQAQEAEEELKRLEKRLQNKITDQTIFAGIWPDLKAKGWAWGKGPSGNPHVFVPANRKGWDKGKGTEGKDWFRDEAAVLDSLKRRGRTAEEQIIENLQKEAGGGRRRGGMTFPPDFDIEHFKRVLDGSASAKTITTTAKSSVSTASASTSRSTKNASAKRVGKDKGKKKKEKEKQRSRRDSSPKTPPDVKKTKPQSPGGCLSDSSADPDEPTTEEIKKMEYDWKELWPRLQQAGWVSKKAPKKYALQLTYVYLRPKRDLQNGSMNVDFFGSKDDVVEFVKAQDRKLRRTSKSSKKPINMSSIMNDFSQEAAAAEEDSSDGMDDVAGDCDDNFDAMEVESHRGSDDAGMDTSVIKTPKVKLDTKLSSVSTTAAVETPTTSASKQEASSPLESALIQMKTIKGTPVQKNDDWLNVWEKMKYTGWEWQDGVAPFYNEVFLLPGGKRPNEGGVKGIDYLTSFTECKVFAYKNFGWKGDKQVEAALEDEKLEKEGGGGRGRRRRRNTPPQLPRGREREAAKGRGVKRPAAKTKNIKKRESPRKKTRTNGRRGGVAVESDDEVSVGDESDTDEEGGEVEDMEESEEEEDNGESEDDIEEEEEEEERPRGATSTTTSSTTTTTTTTTTTSLTSTKSVSQPTSQPQNVAVEPLTSGTIREVLEVARQNLHPSTLASPNTQRSEEYLHVLEFMKDAMKKWGGAGTLYCCGGPGTGKTITVTHAVSAAKAWGKENEFDLVGEKNSRFSGLPSVAFVNVAHLQNDGGGVSPEQKILDEIGRGLGLDDGVAKSAVAKKLEKNGGGNKRMTFLVLDEMDLLVKQKGGAGEKFLYTLFKWSSDERKMFTLICISNSIDFRSTLKKLGEGDEGDAPEVKVFAPYPRGGLADIMQARAGIGVFQKPALELISRKTAATSGDCRRALELASKSIGVCLDLMASEKGALELDFDKDRPPVQIKHVMKAVKSSLGNNTKTIEGLPVVQQVVLCVAVVLGGEGAKTAGSELTVGKLMMYAKEAARHGLLDRIDPSIFMDVLSSLQDLGLIDIGVNEGGSGGGADQRRRIVRLKTNLDEVEIALEEALGDKPFFRDLMKRVSNKVGTGGGN</sequence>
<feature type="region of interest" description="Disordered" evidence="1">
    <location>
        <begin position="1161"/>
        <end position="1325"/>
    </location>
</feature>
<evidence type="ECO:0000256" key="1">
    <source>
        <dbReference type="SAM" id="MobiDB-lite"/>
    </source>
</evidence>
<dbReference type="Gene3D" id="1.10.8.60">
    <property type="match status" value="1"/>
</dbReference>
<dbReference type="SUPFAM" id="SSF52540">
    <property type="entry name" value="P-loop containing nucleoside triphosphate hydrolases"/>
    <property type="match status" value="1"/>
</dbReference>
<feature type="compositionally biased region" description="Acidic residues" evidence="1">
    <location>
        <begin position="464"/>
        <end position="480"/>
    </location>
</feature>
<gene>
    <name evidence="2" type="ORF">TrCOL_g7236</name>
</gene>
<dbReference type="GO" id="GO:0005634">
    <property type="term" value="C:nucleus"/>
    <property type="evidence" value="ECO:0007669"/>
    <property type="project" value="TreeGrafter"/>
</dbReference>
<feature type="compositionally biased region" description="Acidic residues" evidence="1">
    <location>
        <begin position="1231"/>
        <end position="1277"/>
    </location>
</feature>
<feature type="region of interest" description="Disordered" evidence="1">
    <location>
        <begin position="812"/>
        <end position="892"/>
    </location>
</feature>
<feature type="compositionally biased region" description="Basic and acidic residues" evidence="1">
    <location>
        <begin position="425"/>
        <end position="437"/>
    </location>
</feature>
<name>A0A9W7GKU0_9STRA</name>
<evidence type="ECO:0008006" key="4">
    <source>
        <dbReference type="Google" id="ProtNLM"/>
    </source>
</evidence>
<dbReference type="Gene3D" id="3.40.50.300">
    <property type="entry name" value="P-loop containing nucleotide triphosphate hydrolases"/>
    <property type="match status" value="1"/>
</dbReference>
<comment type="caution">
    <text evidence="2">The sequence shown here is derived from an EMBL/GenBank/DDBJ whole genome shotgun (WGS) entry which is preliminary data.</text>
</comment>
<feature type="region of interest" description="Disordered" evidence="1">
    <location>
        <begin position="425"/>
        <end position="513"/>
    </location>
</feature>
<feature type="compositionally biased region" description="Basic and acidic residues" evidence="1">
    <location>
        <begin position="851"/>
        <end position="870"/>
    </location>
</feature>
<dbReference type="GO" id="GO:0033314">
    <property type="term" value="P:mitotic DNA replication checkpoint signaling"/>
    <property type="evidence" value="ECO:0007669"/>
    <property type="project" value="TreeGrafter"/>
</dbReference>
<keyword evidence="3" id="KW-1185">Reference proteome</keyword>
<reference evidence="3" key="1">
    <citation type="journal article" date="2023" name="Commun. Biol.">
        <title>Genome analysis of Parmales, the sister group of diatoms, reveals the evolutionary specialization of diatoms from phago-mixotrophs to photoautotrophs.</title>
        <authorList>
            <person name="Ban H."/>
            <person name="Sato S."/>
            <person name="Yoshikawa S."/>
            <person name="Yamada K."/>
            <person name="Nakamura Y."/>
            <person name="Ichinomiya M."/>
            <person name="Sato N."/>
            <person name="Blanc-Mathieu R."/>
            <person name="Endo H."/>
            <person name="Kuwata A."/>
            <person name="Ogata H."/>
        </authorList>
    </citation>
    <scope>NUCLEOTIDE SEQUENCE [LARGE SCALE GENOMIC DNA]</scope>
</reference>
<feature type="compositionally biased region" description="Basic residues" evidence="1">
    <location>
        <begin position="839"/>
        <end position="850"/>
    </location>
</feature>
<feature type="compositionally biased region" description="Low complexity" evidence="1">
    <location>
        <begin position="812"/>
        <end position="838"/>
    </location>
</feature>
<organism evidence="2 3">
    <name type="scientific">Triparma columacea</name>
    <dbReference type="NCBI Taxonomy" id="722753"/>
    <lineage>
        <taxon>Eukaryota</taxon>
        <taxon>Sar</taxon>
        <taxon>Stramenopiles</taxon>
        <taxon>Ochrophyta</taxon>
        <taxon>Bolidophyceae</taxon>
        <taxon>Parmales</taxon>
        <taxon>Triparmaceae</taxon>
        <taxon>Triparma</taxon>
    </lineage>
</organism>
<evidence type="ECO:0000313" key="2">
    <source>
        <dbReference type="EMBL" id="GMI45675.1"/>
    </source>
</evidence>
<dbReference type="PANTHER" id="PTHR10763">
    <property type="entry name" value="CELL DIVISION CONTROL PROTEIN 6-RELATED"/>
    <property type="match status" value="1"/>
</dbReference>
<protein>
    <recommendedName>
        <fullName evidence="4">AAA+ ATPase domain-containing protein</fullName>
    </recommendedName>
</protein>
<feature type="compositionally biased region" description="Low complexity" evidence="1">
    <location>
        <begin position="447"/>
        <end position="461"/>
    </location>
</feature>
<accession>A0A9W7GKU0</accession>
<feature type="region of interest" description="Disordered" evidence="1">
    <location>
        <begin position="290"/>
        <end position="313"/>
    </location>
</feature>
<dbReference type="EMBL" id="BRYA01000260">
    <property type="protein sequence ID" value="GMI45675.1"/>
    <property type="molecule type" value="Genomic_DNA"/>
</dbReference>
<dbReference type="GO" id="GO:0006270">
    <property type="term" value="P:DNA replication initiation"/>
    <property type="evidence" value="ECO:0007669"/>
    <property type="project" value="TreeGrafter"/>
</dbReference>